<dbReference type="Proteomes" id="UP000186336">
    <property type="component" value="Chromosome"/>
</dbReference>
<reference evidence="1 2" key="1">
    <citation type="submission" date="2017-01" db="EMBL/GenBank/DDBJ databases">
        <title>Complete genome of Tateyamaria omphalii DOK1-4 isolated from seawater in Dokdo.</title>
        <authorList>
            <person name="Kim J.H."/>
            <person name="Chi W.-J."/>
        </authorList>
    </citation>
    <scope>NUCLEOTIDE SEQUENCE [LARGE SCALE GENOMIC DNA]</scope>
    <source>
        <strain evidence="1 2">DOK1-4</strain>
    </source>
</reference>
<dbReference type="OrthoDB" id="4954742at2"/>
<gene>
    <name evidence="1" type="ORF">BWR18_00240</name>
</gene>
<dbReference type="STRING" id="299262.BWR18_00240"/>
<organism evidence="1 2">
    <name type="scientific">Tateyamaria omphalii</name>
    <dbReference type="NCBI Taxonomy" id="299262"/>
    <lineage>
        <taxon>Bacteria</taxon>
        <taxon>Pseudomonadati</taxon>
        <taxon>Pseudomonadota</taxon>
        <taxon>Alphaproteobacteria</taxon>
        <taxon>Rhodobacterales</taxon>
        <taxon>Roseobacteraceae</taxon>
        <taxon>Tateyamaria</taxon>
    </lineage>
</organism>
<evidence type="ECO:0000313" key="1">
    <source>
        <dbReference type="EMBL" id="APX10302.1"/>
    </source>
</evidence>
<accession>A0A1P8MQK3</accession>
<dbReference type="EMBL" id="CP019312">
    <property type="protein sequence ID" value="APX10302.1"/>
    <property type="molecule type" value="Genomic_DNA"/>
</dbReference>
<name>A0A1P8MQK3_9RHOB</name>
<dbReference type="KEGG" id="tom:BWR18_00240"/>
<keyword evidence="2" id="KW-1185">Reference proteome</keyword>
<dbReference type="NCBIfam" id="TIGR03223">
    <property type="entry name" value="Phn_opern_protn"/>
    <property type="match status" value="1"/>
</dbReference>
<dbReference type="AlphaFoldDB" id="A0A1P8MQK3"/>
<proteinExistence type="predicted"/>
<sequence length="230" mass="24839">MGLVMFTRYAVYYTPEVDTPLAAFGAAWLGWDSVAGRAETHPPVAAIDVAAVTGTPRKYGFHGTIKPPFRLAEGQTADGLQAALAALCASAAPVTLQGLDLARLGRFLALVPQGDATPLATLAARAVQELDRFRAPPTDAELAKRRAARLTPAQDAHLVRWGYPYVMDEFRFHLTLSGRLDEDTMDRTEAALIPLLAPLDLSPYHITGLTLLGEDDAGMFHQIQRYALTG</sequence>
<dbReference type="Gene3D" id="3.90.1140.10">
    <property type="entry name" value="Cyclic phosphodiesterase"/>
    <property type="match status" value="1"/>
</dbReference>
<dbReference type="Pfam" id="PF06299">
    <property type="entry name" value="DUF1045"/>
    <property type="match status" value="1"/>
</dbReference>
<dbReference type="PIRSF" id="PIRSF033328">
    <property type="entry name" value="Phest_Mll4975"/>
    <property type="match status" value="1"/>
</dbReference>
<protein>
    <submittedName>
        <fullName evidence="1">Phosphonate metabolism protein</fullName>
    </submittedName>
</protein>
<dbReference type="InterPro" id="IPR009389">
    <property type="entry name" value="DUF1045"/>
</dbReference>
<evidence type="ECO:0000313" key="2">
    <source>
        <dbReference type="Proteomes" id="UP000186336"/>
    </source>
</evidence>